<comment type="caution">
    <text evidence="1">The sequence shown here is derived from an EMBL/GenBank/DDBJ whole genome shotgun (WGS) entry which is preliminary data.</text>
</comment>
<proteinExistence type="predicted"/>
<gene>
    <name evidence="1" type="ORF">HK415_05475</name>
</gene>
<dbReference type="RefSeq" id="WP_171557151.1">
    <property type="nucleotide sequence ID" value="NZ_JABFCS010000001.1"/>
</dbReference>
<reference evidence="1 2" key="1">
    <citation type="submission" date="2020-05" db="EMBL/GenBank/DDBJ databases">
        <authorList>
            <person name="Khan S.A."/>
            <person name="Jeon C.O."/>
            <person name="Chun B.H."/>
        </authorList>
    </citation>
    <scope>NUCLEOTIDE SEQUENCE [LARGE SCALE GENOMIC DNA]</scope>
    <source>
        <strain evidence="1 2">B156</strain>
    </source>
</reference>
<dbReference type="InterPro" id="IPR013078">
    <property type="entry name" value="His_Pase_superF_clade-1"/>
</dbReference>
<reference evidence="1 2" key="2">
    <citation type="submission" date="2020-06" db="EMBL/GenBank/DDBJ databases">
        <title>Ramlibacter rhizophilus sp. nov., isolated from rhizosphere soil of national flower Mugunghwa from South Korea.</title>
        <authorList>
            <person name="Zheng-Fei Y."/>
            <person name="Huan T."/>
        </authorList>
    </citation>
    <scope>NUCLEOTIDE SEQUENCE [LARGE SCALE GENOMIC DNA]</scope>
    <source>
        <strain evidence="1 2">B156</strain>
    </source>
</reference>
<dbReference type="Pfam" id="PF00300">
    <property type="entry name" value="His_Phos_1"/>
    <property type="match status" value="1"/>
</dbReference>
<dbReference type="Gene3D" id="3.40.50.1240">
    <property type="entry name" value="Phosphoglycerate mutase-like"/>
    <property type="match status" value="1"/>
</dbReference>
<sequence length="181" mass="19547">MPARRCGCVPWGTARADEALWRLLQSGGQVVLVRHAVTDPGVGDPPGFRLEACGTQRNLSDAGRADARRLGEVLRERRVPVARLLSSPWCRCLETARLAFGREAEVERSLGNLFGRRELEAQQVAELRKLVRRPEGGNLFMVTHGSTTHALTGESPGTGEMVVLTPQPGGGFRVAGRLSAG</sequence>
<name>A0A849KB46_9BURK</name>
<protein>
    <submittedName>
        <fullName evidence="1">Histidine phosphatase family protein</fullName>
    </submittedName>
</protein>
<organism evidence="1 2">
    <name type="scientific">Ramlibacter montanisoli</name>
    <dbReference type="NCBI Taxonomy" id="2732512"/>
    <lineage>
        <taxon>Bacteria</taxon>
        <taxon>Pseudomonadati</taxon>
        <taxon>Pseudomonadota</taxon>
        <taxon>Betaproteobacteria</taxon>
        <taxon>Burkholderiales</taxon>
        <taxon>Comamonadaceae</taxon>
        <taxon>Ramlibacter</taxon>
    </lineage>
</organism>
<keyword evidence="2" id="KW-1185">Reference proteome</keyword>
<dbReference type="SUPFAM" id="SSF53254">
    <property type="entry name" value="Phosphoglycerate mutase-like"/>
    <property type="match status" value="1"/>
</dbReference>
<dbReference type="Proteomes" id="UP000552954">
    <property type="component" value="Unassembled WGS sequence"/>
</dbReference>
<accession>A0A849KB46</accession>
<evidence type="ECO:0000313" key="2">
    <source>
        <dbReference type="Proteomes" id="UP000552954"/>
    </source>
</evidence>
<dbReference type="SMART" id="SM00855">
    <property type="entry name" value="PGAM"/>
    <property type="match status" value="1"/>
</dbReference>
<dbReference type="InterPro" id="IPR029033">
    <property type="entry name" value="His_PPase_superfam"/>
</dbReference>
<dbReference type="CDD" id="cd07067">
    <property type="entry name" value="HP_PGM_like"/>
    <property type="match status" value="1"/>
</dbReference>
<dbReference type="AlphaFoldDB" id="A0A849KB46"/>
<dbReference type="EMBL" id="JABFCS010000001">
    <property type="protein sequence ID" value="NNU42736.1"/>
    <property type="molecule type" value="Genomic_DNA"/>
</dbReference>
<evidence type="ECO:0000313" key="1">
    <source>
        <dbReference type="EMBL" id="NNU42736.1"/>
    </source>
</evidence>